<dbReference type="InterPro" id="IPR051764">
    <property type="entry name" value="Avidin/Streptavidin-rel"/>
</dbReference>
<dbReference type="RefSeq" id="WP_190466595.1">
    <property type="nucleotide sequence ID" value="NZ_JACJSG010000003.1"/>
</dbReference>
<dbReference type="EMBL" id="JACJSG010000003">
    <property type="protein sequence ID" value="MBD2499543.1"/>
    <property type="molecule type" value="Genomic_DNA"/>
</dbReference>
<feature type="chain" id="PRO_5046742725" description="Avidin" evidence="8">
    <location>
        <begin position="25"/>
        <end position="152"/>
    </location>
</feature>
<feature type="signal peptide" evidence="8">
    <location>
        <begin position="1"/>
        <end position="24"/>
    </location>
</feature>
<comment type="similarity">
    <text evidence="2">Belongs to the avidin/streptavidin family.</text>
</comment>
<comment type="subcellular location">
    <subcellularLocation>
        <location evidence="1">Secreted</location>
    </subcellularLocation>
</comment>
<evidence type="ECO:0000256" key="7">
    <source>
        <dbReference type="ARBA" id="ARBA00023267"/>
    </source>
</evidence>
<evidence type="ECO:0000256" key="1">
    <source>
        <dbReference type="ARBA" id="ARBA00004613"/>
    </source>
</evidence>
<comment type="caution">
    <text evidence="9">The sequence shown here is derived from an EMBL/GenBank/DDBJ whole genome shotgun (WGS) entry which is preliminary data.</text>
</comment>
<keyword evidence="7" id="KW-0092">Biotin</keyword>
<proteinExistence type="inferred from homology"/>
<dbReference type="Proteomes" id="UP000661112">
    <property type="component" value="Unassembled WGS sequence"/>
</dbReference>
<dbReference type="InterPro" id="IPR005468">
    <property type="entry name" value="Avidin/str"/>
</dbReference>
<evidence type="ECO:0000256" key="5">
    <source>
        <dbReference type="ARBA" id="ARBA00023157"/>
    </source>
</evidence>
<evidence type="ECO:0000313" key="9">
    <source>
        <dbReference type="EMBL" id="MBD2499543.1"/>
    </source>
</evidence>
<dbReference type="PANTHER" id="PTHR34399:SF3">
    <property type="entry name" value="AVID PROTEIN-RELATED"/>
    <property type="match status" value="1"/>
</dbReference>
<evidence type="ECO:0000256" key="2">
    <source>
        <dbReference type="ARBA" id="ARBA00006297"/>
    </source>
</evidence>
<keyword evidence="6" id="KW-0325">Glycoprotein</keyword>
<keyword evidence="5" id="KW-1015">Disulfide bond</keyword>
<evidence type="ECO:0000256" key="6">
    <source>
        <dbReference type="ARBA" id="ARBA00023180"/>
    </source>
</evidence>
<dbReference type="PROSITE" id="PS51326">
    <property type="entry name" value="AVIDIN_2"/>
    <property type="match status" value="1"/>
</dbReference>
<evidence type="ECO:0000256" key="3">
    <source>
        <dbReference type="ARBA" id="ARBA00022525"/>
    </source>
</evidence>
<keyword evidence="3" id="KW-0964">Secreted</keyword>
<gene>
    <name evidence="9" type="ORF">H6G83_02735</name>
</gene>
<evidence type="ECO:0000256" key="8">
    <source>
        <dbReference type="SAM" id="SignalP"/>
    </source>
</evidence>
<sequence>MNKIVKILIIAVFSFVMFASSAVADECGSATQSQIPITTLVGTWSNELGSKLTINNEENGQISGYYETAVSQGGCAKGKFPLVGRTNLPLVGFVVSWTNELSKCNSVTTWSGQLQQNKLVTTWLLTLGTVPKNNWQSTYVNKDIFTKESLTK</sequence>
<dbReference type="InterPro" id="IPR005469">
    <property type="entry name" value="Avidin"/>
</dbReference>
<evidence type="ECO:0008006" key="11">
    <source>
        <dbReference type="Google" id="ProtNLM"/>
    </source>
</evidence>
<dbReference type="InterPro" id="IPR036896">
    <property type="entry name" value="Avidin-like_sf"/>
</dbReference>
<evidence type="ECO:0000313" key="10">
    <source>
        <dbReference type="Proteomes" id="UP000661112"/>
    </source>
</evidence>
<dbReference type="PRINTS" id="PR00709">
    <property type="entry name" value="AVIDIN"/>
</dbReference>
<name>A0ABR8CZF4_9NOST</name>
<reference evidence="9 10" key="1">
    <citation type="journal article" date="2020" name="ISME J.">
        <title>Comparative genomics reveals insights into cyanobacterial evolution and habitat adaptation.</title>
        <authorList>
            <person name="Chen M.Y."/>
            <person name="Teng W.K."/>
            <person name="Zhao L."/>
            <person name="Hu C.X."/>
            <person name="Zhou Y.K."/>
            <person name="Han B.P."/>
            <person name="Song L.R."/>
            <person name="Shu W.S."/>
        </authorList>
    </citation>
    <scope>NUCLEOTIDE SEQUENCE [LARGE SCALE GENOMIC DNA]</scope>
    <source>
        <strain evidence="9 10">FACHB-119</strain>
    </source>
</reference>
<organism evidence="9 10">
    <name type="scientific">Anabaena azotica FACHB-119</name>
    <dbReference type="NCBI Taxonomy" id="947527"/>
    <lineage>
        <taxon>Bacteria</taxon>
        <taxon>Bacillati</taxon>
        <taxon>Cyanobacteriota</taxon>
        <taxon>Cyanophyceae</taxon>
        <taxon>Nostocales</taxon>
        <taxon>Nostocaceae</taxon>
        <taxon>Anabaena</taxon>
        <taxon>Anabaena azotica</taxon>
    </lineage>
</organism>
<dbReference type="PANTHER" id="PTHR34399">
    <property type="entry name" value="AVIDIN-RELATED"/>
    <property type="match status" value="1"/>
</dbReference>
<dbReference type="SUPFAM" id="SSF50876">
    <property type="entry name" value="Avidin/streptavidin"/>
    <property type="match status" value="1"/>
</dbReference>
<keyword evidence="4 8" id="KW-0732">Signal</keyword>
<dbReference type="Gene3D" id="2.40.128.30">
    <property type="entry name" value="Avidin-like"/>
    <property type="match status" value="1"/>
</dbReference>
<evidence type="ECO:0000256" key="4">
    <source>
        <dbReference type="ARBA" id="ARBA00022729"/>
    </source>
</evidence>
<keyword evidence="10" id="KW-1185">Reference proteome</keyword>
<dbReference type="Pfam" id="PF01382">
    <property type="entry name" value="Avidin"/>
    <property type="match status" value="1"/>
</dbReference>
<protein>
    <recommendedName>
        <fullName evidence="11">Avidin</fullName>
    </recommendedName>
</protein>
<accession>A0ABR8CZF4</accession>